<feature type="non-terminal residue" evidence="2">
    <location>
        <position position="1"/>
    </location>
</feature>
<evidence type="ECO:0000259" key="1">
    <source>
        <dbReference type="Pfam" id="PF13966"/>
    </source>
</evidence>
<organism evidence="2 3">
    <name type="scientific">Tanacetum coccineum</name>
    <dbReference type="NCBI Taxonomy" id="301880"/>
    <lineage>
        <taxon>Eukaryota</taxon>
        <taxon>Viridiplantae</taxon>
        <taxon>Streptophyta</taxon>
        <taxon>Embryophyta</taxon>
        <taxon>Tracheophyta</taxon>
        <taxon>Spermatophyta</taxon>
        <taxon>Magnoliopsida</taxon>
        <taxon>eudicotyledons</taxon>
        <taxon>Gunneridae</taxon>
        <taxon>Pentapetalae</taxon>
        <taxon>asterids</taxon>
        <taxon>campanulids</taxon>
        <taxon>Asterales</taxon>
        <taxon>Asteraceae</taxon>
        <taxon>Asteroideae</taxon>
        <taxon>Anthemideae</taxon>
        <taxon>Anthemidinae</taxon>
        <taxon>Tanacetum</taxon>
    </lineage>
</organism>
<dbReference type="GO" id="GO:0003964">
    <property type="term" value="F:RNA-directed DNA polymerase activity"/>
    <property type="evidence" value="ECO:0007669"/>
    <property type="project" value="UniProtKB-KW"/>
</dbReference>
<dbReference type="PANTHER" id="PTHR33116">
    <property type="entry name" value="REVERSE TRANSCRIPTASE ZINC-BINDING DOMAIN-CONTAINING PROTEIN-RELATED-RELATED"/>
    <property type="match status" value="1"/>
</dbReference>
<accession>A0ABQ5BE21</accession>
<sequence length="227" mass="26861">RDSSLVASFRREPRGCIEEEQLRLLDDSLGQFLLPQSRDRWVWNLDSSGEFSVKSASTFIDNCLLPKLEVPTGWIKVVPININIFAWKVCLDKLPTRLNISLRGVEIPSILCPLCSIAFESSSHLLFSCHLARQLMFKVARWWDLEFYDLNSYEEWLNWFNNIQLSKRLKEILEGTCYVMWWTIWNFRNQVLFGSKQSRMKLLFDDIVRLSFSWCSNRCNLNFDWNS</sequence>
<feature type="domain" description="Reverse transcriptase zinc-binding" evidence="1">
    <location>
        <begin position="51"/>
        <end position="135"/>
    </location>
</feature>
<keyword evidence="2" id="KW-0548">Nucleotidyltransferase</keyword>
<keyword evidence="2" id="KW-0695">RNA-directed DNA polymerase</keyword>
<gene>
    <name evidence="2" type="ORF">Tco_0860137</name>
</gene>
<dbReference type="InterPro" id="IPR026960">
    <property type="entry name" value="RVT-Znf"/>
</dbReference>
<protein>
    <submittedName>
        <fullName evidence="2">RNA-directed DNA polymerase, eukaryota</fullName>
    </submittedName>
</protein>
<comment type="caution">
    <text evidence="2">The sequence shown here is derived from an EMBL/GenBank/DDBJ whole genome shotgun (WGS) entry which is preliminary data.</text>
</comment>
<keyword evidence="2" id="KW-0808">Transferase</keyword>
<evidence type="ECO:0000313" key="3">
    <source>
        <dbReference type="Proteomes" id="UP001151760"/>
    </source>
</evidence>
<name>A0ABQ5BE21_9ASTR</name>
<dbReference type="PANTHER" id="PTHR33116:SF78">
    <property type="entry name" value="OS12G0587133 PROTEIN"/>
    <property type="match status" value="1"/>
</dbReference>
<reference evidence="2" key="1">
    <citation type="journal article" date="2022" name="Int. J. Mol. Sci.">
        <title>Draft Genome of Tanacetum Coccineum: Genomic Comparison of Closely Related Tanacetum-Family Plants.</title>
        <authorList>
            <person name="Yamashiro T."/>
            <person name="Shiraishi A."/>
            <person name="Nakayama K."/>
            <person name="Satake H."/>
        </authorList>
    </citation>
    <scope>NUCLEOTIDE SEQUENCE</scope>
</reference>
<reference evidence="2" key="2">
    <citation type="submission" date="2022-01" db="EMBL/GenBank/DDBJ databases">
        <authorList>
            <person name="Yamashiro T."/>
            <person name="Shiraishi A."/>
            <person name="Satake H."/>
            <person name="Nakayama K."/>
        </authorList>
    </citation>
    <scope>NUCLEOTIDE SEQUENCE</scope>
</reference>
<dbReference type="Pfam" id="PF13966">
    <property type="entry name" value="zf-RVT"/>
    <property type="match status" value="1"/>
</dbReference>
<keyword evidence="3" id="KW-1185">Reference proteome</keyword>
<proteinExistence type="predicted"/>
<evidence type="ECO:0000313" key="2">
    <source>
        <dbReference type="EMBL" id="GJT13095.1"/>
    </source>
</evidence>
<dbReference type="EMBL" id="BQNB010013202">
    <property type="protein sequence ID" value="GJT13095.1"/>
    <property type="molecule type" value="Genomic_DNA"/>
</dbReference>
<dbReference type="Proteomes" id="UP001151760">
    <property type="component" value="Unassembled WGS sequence"/>
</dbReference>